<protein>
    <submittedName>
        <fullName evidence="2">Uncharacterized protein</fullName>
    </submittedName>
</protein>
<dbReference type="AlphaFoldDB" id="A0A5J4WLM8"/>
<reference evidence="2 3" key="1">
    <citation type="submission" date="2019-03" db="EMBL/GenBank/DDBJ databases">
        <title>Single cell metagenomics reveals metabolic interactions within the superorganism composed of flagellate Streblomastix strix and complex community of Bacteroidetes bacteria on its surface.</title>
        <authorList>
            <person name="Treitli S.C."/>
            <person name="Kolisko M."/>
            <person name="Husnik F."/>
            <person name="Keeling P."/>
            <person name="Hampl V."/>
        </authorList>
    </citation>
    <scope>NUCLEOTIDE SEQUENCE [LARGE SCALE GENOMIC DNA]</scope>
    <source>
        <strain evidence="2">ST1C</strain>
    </source>
</reference>
<proteinExistence type="predicted"/>
<evidence type="ECO:0000313" key="3">
    <source>
        <dbReference type="Proteomes" id="UP000324800"/>
    </source>
</evidence>
<feature type="compositionally biased region" description="Basic residues" evidence="1">
    <location>
        <begin position="1"/>
        <end position="10"/>
    </location>
</feature>
<feature type="region of interest" description="Disordered" evidence="1">
    <location>
        <begin position="1"/>
        <end position="23"/>
    </location>
</feature>
<dbReference type="Proteomes" id="UP000324800">
    <property type="component" value="Unassembled WGS sequence"/>
</dbReference>
<gene>
    <name evidence="2" type="ORF">EZS28_009185</name>
</gene>
<evidence type="ECO:0000256" key="1">
    <source>
        <dbReference type="SAM" id="MobiDB-lite"/>
    </source>
</evidence>
<sequence>MMINYLHHHQNQAVPIQKANPIPNKEDLSEENILEIAFEVEEEEGRIEIKRQEFQEDSLDNGCKGRKKKICGNKQMKGRNI</sequence>
<name>A0A5J4WLM8_9EUKA</name>
<accession>A0A5J4WLM8</accession>
<dbReference type="EMBL" id="SNRW01001724">
    <property type="protein sequence ID" value="KAA6395285.1"/>
    <property type="molecule type" value="Genomic_DNA"/>
</dbReference>
<comment type="caution">
    <text evidence="2">The sequence shown here is derived from an EMBL/GenBank/DDBJ whole genome shotgun (WGS) entry which is preliminary data.</text>
</comment>
<organism evidence="2 3">
    <name type="scientific">Streblomastix strix</name>
    <dbReference type="NCBI Taxonomy" id="222440"/>
    <lineage>
        <taxon>Eukaryota</taxon>
        <taxon>Metamonada</taxon>
        <taxon>Preaxostyla</taxon>
        <taxon>Oxymonadida</taxon>
        <taxon>Streblomastigidae</taxon>
        <taxon>Streblomastix</taxon>
    </lineage>
</organism>
<evidence type="ECO:0000313" key="2">
    <source>
        <dbReference type="EMBL" id="KAA6395285.1"/>
    </source>
</evidence>